<feature type="domain" description="TonB-dependent receptor plug" evidence="15">
    <location>
        <begin position="56"/>
        <end position="162"/>
    </location>
</feature>
<dbReference type="RefSeq" id="WP_162846823.1">
    <property type="nucleotide sequence ID" value="NZ_NIHB01000001.1"/>
</dbReference>
<dbReference type="GO" id="GO:0009279">
    <property type="term" value="C:cell outer membrane"/>
    <property type="evidence" value="ECO:0007669"/>
    <property type="project" value="UniProtKB-SubCell"/>
</dbReference>
<dbReference type="Pfam" id="PF00593">
    <property type="entry name" value="TonB_dep_Rec_b-barrel"/>
    <property type="match status" value="1"/>
</dbReference>
<keyword evidence="2 11" id="KW-0813">Transport</keyword>
<keyword evidence="10 11" id="KW-0998">Cell outer membrane</keyword>
<dbReference type="PANTHER" id="PTHR32552:SF81">
    <property type="entry name" value="TONB-DEPENDENT OUTER MEMBRANE RECEPTOR"/>
    <property type="match status" value="1"/>
</dbReference>
<keyword evidence="8 12" id="KW-0798">TonB box</keyword>
<dbReference type="SUPFAM" id="SSF56935">
    <property type="entry name" value="Porins"/>
    <property type="match status" value="1"/>
</dbReference>
<evidence type="ECO:0000313" key="16">
    <source>
        <dbReference type="EMBL" id="TDR20658.1"/>
    </source>
</evidence>
<evidence type="ECO:0000256" key="11">
    <source>
        <dbReference type="PROSITE-ProRule" id="PRU01360"/>
    </source>
</evidence>
<accession>A0A4R6XW02</accession>
<keyword evidence="17" id="KW-1185">Reference proteome</keyword>
<evidence type="ECO:0000256" key="1">
    <source>
        <dbReference type="ARBA" id="ARBA00004571"/>
    </source>
</evidence>
<sequence>MKFTKHRSATSLMKMLALLLAALPYTTIAQKSDDSNKPEQLSDLTVSADLREDTTTREVATSVSVLDQDTLSQAGTQHFQDVMGLVPNLNWSGSTSRPRYFQIRGIGERSQYEGAPNPSVGFIIDDIDFTGIGGAATLFDLQQVDVLRGPQGTRYGANALAGLIYVQSQDPSFDEGFTLETTVGDYGRYAAGFSATGSLGTSDRAAYRLAAHQFNSDGFRRNDFFHADDTDSLDEMMLRGKVNWTVNPDWQADLTLLLVDINNGFDKWNPENTLTTHSDDLGIDDQRSMGFSVRNTLAAANNFDFISITSYTDSDIQYFFDGDWGNDEYWGEFAPYDFTSNNDRERKNFTQEFRLVSKPDARVFNSSTDWLTGLYLAQLDEDNVINDFYNGDVSRAFDSRFSAMNIALFGQFDTHINETTVLTTGLRFERRTADYNDNSGLDLSPDDDMFGGQISINHEWQPGKNIYATLSRGYKAGGFNLSATLTEDRRAYDPEFLLNLEVGIKALLLDYRLSLNLSAFYAKRQDMQVSTSTQDDPTDPLTYTFFTGNAATGKNYGLEADWLYQINRNLSFHGSLGLLNATFDDYVTVDDNFNGRKQAHAPDYTFNLGMNYSADSGWFARADLNGSDGFYFSDSHQQRAEAREILHLKVGYQSDSWSVYAWGRNVLDETYAVRGFYFGVEPPDYADTLYKHLGDPKHFGLTAQFQF</sequence>
<protein>
    <submittedName>
        <fullName evidence="16">Outer membrane receptor protein involved in Fe transport</fullName>
    </submittedName>
</protein>
<evidence type="ECO:0000256" key="9">
    <source>
        <dbReference type="ARBA" id="ARBA00023136"/>
    </source>
</evidence>
<evidence type="ECO:0000256" key="2">
    <source>
        <dbReference type="ARBA" id="ARBA00022448"/>
    </source>
</evidence>
<keyword evidence="13" id="KW-0732">Signal</keyword>
<proteinExistence type="inferred from homology"/>
<dbReference type="InterPro" id="IPR036942">
    <property type="entry name" value="Beta-barrel_TonB_sf"/>
</dbReference>
<evidence type="ECO:0000313" key="17">
    <source>
        <dbReference type="Proteomes" id="UP000295724"/>
    </source>
</evidence>
<dbReference type="Gene3D" id="2.40.170.20">
    <property type="entry name" value="TonB-dependent receptor, beta-barrel domain"/>
    <property type="match status" value="1"/>
</dbReference>
<keyword evidence="16" id="KW-0675">Receptor</keyword>
<comment type="caution">
    <text evidence="16">The sequence shown here is derived from an EMBL/GenBank/DDBJ whole genome shotgun (WGS) entry which is preliminary data.</text>
</comment>
<feature type="signal peptide" evidence="13">
    <location>
        <begin position="1"/>
        <end position="29"/>
    </location>
</feature>
<keyword evidence="7" id="KW-0406">Ion transport</keyword>
<evidence type="ECO:0000256" key="8">
    <source>
        <dbReference type="ARBA" id="ARBA00023077"/>
    </source>
</evidence>
<evidence type="ECO:0000256" key="13">
    <source>
        <dbReference type="SAM" id="SignalP"/>
    </source>
</evidence>
<dbReference type="PROSITE" id="PS52016">
    <property type="entry name" value="TONB_DEPENDENT_REC_3"/>
    <property type="match status" value="1"/>
</dbReference>
<dbReference type="InterPro" id="IPR039426">
    <property type="entry name" value="TonB-dep_rcpt-like"/>
</dbReference>
<evidence type="ECO:0000259" key="15">
    <source>
        <dbReference type="Pfam" id="PF07715"/>
    </source>
</evidence>
<dbReference type="InterPro" id="IPR012910">
    <property type="entry name" value="Plug_dom"/>
</dbReference>
<keyword evidence="3 11" id="KW-1134">Transmembrane beta strand</keyword>
<evidence type="ECO:0000256" key="6">
    <source>
        <dbReference type="ARBA" id="ARBA00023004"/>
    </source>
</evidence>
<comment type="similarity">
    <text evidence="11 12">Belongs to the TonB-dependent receptor family.</text>
</comment>
<keyword evidence="6" id="KW-0408">Iron</keyword>
<gene>
    <name evidence="16" type="ORF">C8D91_1634</name>
</gene>
<dbReference type="AlphaFoldDB" id="A0A4R6XW02"/>
<dbReference type="InterPro" id="IPR000531">
    <property type="entry name" value="Beta-barrel_TonB"/>
</dbReference>
<organism evidence="16 17">
    <name type="scientific">Marinicella litoralis</name>
    <dbReference type="NCBI Taxonomy" id="644220"/>
    <lineage>
        <taxon>Bacteria</taxon>
        <taxon>Pseudomonadati</taxon>
        <taxon>Pseudomonadota</taxon>
        <taxon>Gammaproteobacteria</taxon>
        <taxon>Lysobacterales</taxon>
        <taxon>Marinicellaceae</taxon>
        <taxon>Marinicella</taxon>
    </lineage>
</organism>
<dbReference type="Pfam" id="PF07715">
    <property type="entry name" value="Plug"/>
    <property type="match status" value="1"/>
</dbReference>
<evidence type="ECO:0000256" key="3">
    <source>
        <dbReference type="ARBA" id="ARBA00022452"/>
    </source>
</evidence>
<evidence type="ECO:0000256" key="4">
    <source>
        <dbReference type="ARBA" id="ARBA00022496"/>
    </source>
</evidence>
<dbReference type="PANTHER" id="PTHR32552">
    <property type="entry name" value="FERRICHROME IRON RECEPTOR-RELATED"/>
    <property type="match status" value="1"/>
</dbReference>
<dbReference type="EMBL" id="SNZB01000003">
    <property type="protein sequence ID" value="TDR20658.1"/>
    <property type="molecule type" value="Genomic_DNA"/>
</dbReference>
<keyword evidence="5 11" id="KW-0812">Transmembrane</keyword>
<evidence type="ECO:0000256" key="7">
    <source>
        <dbReference type="ARBA" id="ARBA00023065"/>
    </source>
</evidence>
<evidence type="ECO:0000256" key="12">
    <source>
        <dbReference type="RuleBase" id="RU003357"/>
    </source>
</evidence>
<keyword evidence="9 11" id="KW-0472">Membrane</keyword>
<feature type="domain" description="TonB-dependent receptor-like beta-barrel" evidence="14">
    <location>
        <begin position="254"/>
        <end position="666"/>
    </location>
</feature>
<comment type="subcellular location">
    <subcellularLocation>
        <location evidence="1 11">Cell outer membrane</location>
        <topology evidence="1 11">Multi-pass membrane protein</topology>
    </subcellularLocation>
</comment>
<reference evidence="16 17" key="1">
    <citation type="submission" date="2019-03" db="EMBL/GenBank/DDBJ databases">
        <title>Genomic Encyclopedia of Type Strains, Phase IV (KMG-IV): sequencing the most valuable type-strain genomes for metagenomic binning, comparative biology and taxonomic classification.</title>
        <authorList>
            <person name="Goeker M."/>
        </authorList>
    </citation>
    <scope>NUCLEOTIDE SEQUENCE [LARGE SCALE GENOMIC DNA]</scope>
    <source>
        <strain evidence="16 17">DSM 25488</strain>
    </source>
</reference>
<evidence type="ECO:0000256" key="10">
    <source>
        <dbReference type="ARBA" id="ARBA00023237"/>
    </source>
</evidence>
<dbReference type="GO" id="GO:0006826">
    <property type="term" value="P:iron ion transport"/>
    <property type="evidence" value="ECO:0007669"/>
    <property type="project" value="UniProtKB-KW"/>
</dbReference>
<evidence type="ECO:0000256" key="5">
    <source>
        <dbReference type="ARBA" id="ARBA00022692"/>
    </source>
</evidence>
<dbReference type="Proteomes" id="UP000295724">
    <property type="component" value="Unassembled WGS sequence"/>
</dbReference>
<evidence type="ECO:0000259" key="14">
    <source>
        <dbReference type="Pfam" id="PF00593"/>
    </source>
</evidence>
<name>A0A4R6XW02_9GAMM</name>
<feature type="chain" id="PRO_5020860538" evidence="13">
    <location>
        <begin position="30"/>
        <end position="707"/>
    </location>
</feature>
<keyword evidence="4" id="KW-0410">Iron transport</keyword>